<dbReference type="InterPro" id="IPR003593">
    <property type="entry name" value="AAA+_ATPase"/>
</dbReference>
<name>A0A4R6TT78_9GAMM</name>
<sequence length="307" mass="33214">MIEASGLCKAFAGRAAVRGLSFSVRPGEVAGFLGPNGAGKSTTMKMLTGFLAADAGTARLCGLDVTRQPVAARRLLGYLPEGAPCYGEMRVHDFLDFIARIRGYRGAELGNRIGRVLDLLELHEVREQRIDTLSKGFNRRVGLAQAVLHDPHVLILDEPTDGLDPNQKHQVRELIRRLAPGRTIIVSTHILEEVGAICSRVLLIAGGELRADATPHQLQQRSRYWQAVTLRSSVTQLDEQLLAAVPGVQAVEAAAGGALTLVPEPGCMLLPAVNALVQQQGWALDELTVEPGRLDEVFRRLTRGESS</sequence>
<feature type="domain" description="ABC transporter" evidence="5">
    <location>
        <begin position="2"/>
        <end position="231"/>
    </location>
</feature>
<dbReference type="EMBL" id="SNYK01000010">
    <property type="protein sequence ID" value="TDQ36860.1"/>
    <property type="molecule type" value="Genomic_DNA"/>
</dbReference>
<proteinExistence type="inferred from homology"/>
<evidence type="ECO:0000256" key="2">
    <source>
        <dbReference type="ARBA" id="ARBA00022448"/>
    </source>
</evidence>
<dbReference type="PROSITE" id="PS50893">
    <property type="entry name" value="ABC_TRANSPORTER_2"/>
    <property type="match status" value="1"/>
</dbReference>
<dbReference type="GO" id="GO:0005524">
    <property type="term" value="F:ATP binding"/>
    <property type="evidence" value="ECO:0007669"/>
    <property type="project" value="UniProtKB-KW"/>
</dbReference>
<accession>A0A4R6TT78</accession>
<keyword evidence="4 6" id="KW-0067">ATP-binding</keyword>
<dbReference type="PANTHER" id="PTHR43335">
    <property type="entry name" value="ABC TRANSPORTER, ATP-BINDING PROTEIN"/>
    <property type="match status" value="1"/>
</dbReference>
<dbReference type="InterPro" id="IPR027417">
    <property type="entry name" value="P-loop_NTPase"/>
</dbReference>
<dbReference type="Pfam" id="PF00005">
    <property type="entry name" value="ABC_tran"/>
    <property type="match status" value="1"/>
</dbReference>
<evidence type="ECO:0000313" key="7">
    <source>
        <dbReference type="Proteomes" id="UP000294575"/>
    </source>
</evidence>
<dbReference type="Proteomes" id="UP000294575">
    <property type="component" value="Unassembled WGS sequence"/>
</dbReference>
<dbReference type="GO" id="GO:0016887">
    <property type="term" value="F:ATP hydrolysis activity"/>
    <property type="evidence" value="ECO:0007669"/>
    <property type="project" value="InterPro"/>
</dbReference>
<comment type="similarity">
    <text evidence="1">Belongs to the ABC transporter superfamily.</text>
</comment>
<dbReference type="SMART" id="SM00382">
    <property type="entry name" value="AAA"/>
    <property type="match status" value="1"/>
</dbReference>
<dbReference type="PANTHER" id="PTHR43335:SF4">
    <property type="entry name" value="ABC TRANSPORTER, ATP-BINDING PROTEIN"/>
    <property type="match status" value="1"/>
</dbReference>
<evidence type="ECO:0000256" key="3">
    <source>
        <dbReference type="ARBA" id="ARBA00022741"/>
    </source>
</evidence>
<keyword evidence="3" id="KW-0547">Nucleotide-binding</keyword>
<comment type="caution">
    <text evidence="6">The sequence shown here is derived from an EMBL/GenBank/DDBJ whole genome shotgun (WGS) entry which is preliminary data.</text>
</comment>
<evidence type="ECO:0000256" key="4">
    <source>
        <dbReference type="ARBA" id="ARBA00022840"/>
    </source>
</evidence>
<dbReference type="AlphaFoldDB" id="A0A4R6TT78"/>
<dbReference type="CDD" id="cd03230">
    <property type="entry name" value="ABC_DR_subfamily_A"/>
    <property type="match status" value="1"/>
</dbReference>
<protein>
    <submittedName>
        <fullName evidence="6">ABC-2 type transport system ATP-binding protein</fullName>
    </submittedName>
</protein>
<evidence type="ECO:0000256" key="1">
    <source>
        <dbReference type="ARBA" id="ARBA00005417"/>
    </source>
</evidence>
<keyword evidence="2" id="KW-0813">Transport</keyword>
<evidence type="ECO:0000313" key="6">
    <source>
        <dbReference type="EMBL" id="TDQ36860.1"/>
    </source>
</evidence>
<gene>
    <name evidence="6" type="ORF">DFQ45_11075</name>
</gene>
<reference evidence="6 7" key="1">
    <citation type="submission" date="2019-03" db="EMBL/GenBank/DDBJ databases">
        <title>Genomic Encyclopedia of Type Strains, Phase IV (KMG-IV): sequencing the most valuable type-strain genomes for metagenomic binning, comparative biology and taxonomic classification.</title>
        <authorList>
            <person name="Goeker M."/>
        </authorList>
    </citation>
    <scope>NUCLEOTIDE SEQUENCE [LARGE SCALE GENOMIC DNA]</scope>
    <source>
        <strain evidence="6 7">DSM 28679</strain>
    </source>
</reference>
<dbReference type="RefSeq" id="WP_101498006.1">
    <property type="nucleotide sequence ID" value="NZ_LNJZ01000009.1"/>
</dbReference>
<organism evidence="6 7">
    <name type="scientific">Thiopseudomonas denitrificans</name>
    <dbReference type="NCBI Taxonomy" id="1501432"/>
    <lineage>
        <taxon>Bacteria</taxon>
        <taxon>Pseudomonadati</taxon>
        <taxon>Pseudomonadota</taxon>
        <taxon>Gammaproteobacteria</taxon>
        <taxon>Pseudomonadales</taxon>
        <taxon>Pseudomonadaceae</taxon>
        <taxon>Thiopseudomonas</taxon>
    </lineage>
</organism>
<dbReference type="SUPFAM" id="SSF52540">
    <property type="entry name" value="P-loop containing nucleoside triphosphate hydrolases"/>
    <property type="match status" value="1"/>
</dbReference>
<dbReference type="Gene3D" id="3.40.50.300">
    <property type="entry name" value="P-loop containing nucleotide triphosphate hydrolases"/>
    <property type="match status" value="1"/>
</dbReference>
<keyword evidence="7" id="KW-1185">Reference proteome</keyword>
<dbReference type="OrthoDB" id="9781337at2"/>
<evidence type="ECO:0000259" key="5">
    <source>
        <dbReference type="PROSITE" id="PS50893"/>
    </source>
</evidence>
<dbReference type="InterPro" id="IPR003439">
    <property type="entry name" value="ABC_transporter-like_ATP-bd"/>
</dbReference>